<name>A0A9Q0DC51_9TELE</name>
<protein>
    <submittedName>
        <fullName evidence="1">Uncharacterized protein</fullName>
    </submittedName>
</protein>
<proteinExistence type="predicted"/>
<dbReference type="OrthoDB" id="9216783at2759"/>
<evidence type="ECO:0000313" key="1">
    <source>
        <dbReference type="EMBL" id="KAJ3585734.1"/>
    </source>
</evidence>
<comment type="caution">
    <text evidence="1">The sequence shown here is derived from an EMBL/GenBank/DDBJ whole genome shotgun (WGS) entry which is preliminary data.</text>
</comment>
<organism evidence="1 2">
    <name type="scientific">Muraenolepis orangiensis</name>
    <name type="common">Patagonian moray cod</name>
    <dbReference type="NCBI Taxonomy" id="630683"/>
    <lineage>
        <taxon>Eukaryota</taxon>
        <taxon>Metazoa</taxon>
        <taxon>Chordata</taxon>
        <taxon>Craniata</taxon>
        <taxon>Vertebrata</taxon>
        <taxon>Euteleostomi</taxon>
        <taxon>Actinopterygii</taxon>
        <taxon>Neopterygii</taxon>
        <taxon>Teleostei</taxon>
        <taxon>Neoteleostei</taxon>
        <taxon>Acanthomorphata</taxon>
        <taxon>Zeiogadaria</taxon>
        <taxon>Gadariae</taxon>
        <taxon>Gadiformes</taxon>
        <taxon>Muraenolepidoidei</taxon>
        <taxon>Muraenolepididae</taxon>
        <taxon>Muraenolepis</taxon>
    </lineage>
</organism>
<sequence length="73" mass="8347">MRRRDPSFFCSNGGLAEIFAKTPVKDPKEVNDPAKNHALEKVEDHTMQVSRRWGHLASRCQQSSEAWGLTKHQ</sequence>
<dbReference type="AlphaFoldDB" id="A0A9Q0DC51"/>
<keyword evidence="2" id="KW-1185">Reference proteome</keyword>
<reference evidence="1" key="1">
    <citation type="submission" date="2022-07" db="EMBL/GenBank/DDBJ databases">
        <title>Chromosome-level genome of Muraenolepis orangiensis.</title>
        <authorList>
            <person name="Kim J."/>
        </authorList>
    </citation>
    <scope>NUCLEOTIDE SEQUENCE</scope>
    <source>
        <strain evidence="1">KU_S4_2022</strain>
        <tissue evidence="1">Muscle</tissue>
    </source>
</reference>
<evidence type="ECO:0000313" key="2">
    <source>
        <dbReference type="Proteomes" id="UP001148018"/>
    </source>
</evidence>
<dbReference type="Proteomes" id="UP001148018">
    <property type="component" value="Unassembled WGS sequence"/>
</dbReference>
<gene>
    <name evidence="1" type="ORF">NHX12_014453</name>
</gene>
<dbReference type="EMBL" id="JANIIK010000118">
    <property type="protein sequence ID" value="KAJ3585734.1"/>
    <property type="molecule type" value="Genomic_DNA"/>
</dbReference>
<accession>A0A9Q0DC51</accession>